<dbReference type="OrthoDB" id="9803416at2"/>
<dbReference type="PANTHER" id="PTHR46494:SF1">
    <property type="entry name" value="CORA FAMILY METAL ION TRANSPORTER (EUROFUNG)"/>
    <property type="match status" value="1"/>
</dbReference>
<keyword evidence="6 8" id="KW-1133">Transmembrane helix</keyword>
<dbReference type="GO" id="GO:0005886">
    <property type="term" value="C:plasma membrane"/>
    <property type="evidence" value="ECO:0007669"/>
    <property type="project" value="UniProtKB-SubCell"/>
</dbReference>
<protein>
    <submittedName>
        <fullName evidence="9">Magnesium transporter CorA family protein</fullName>
    </submittedName>
</protein>
<evidence type="ECO:0000256" key="4">
    <source>
        <dbReference type="ARBA" id="ARBA00022475"/>
    </source>
</evidence>
<dbReference type="GO" id="GO:0050897">
    <property type="term" value="F:cobalt ion binding"/>
    <property type="evidence" value="ECO:0007669"/>
    <property type="project" value="TreeGrafter"/>
</dbReference>
<geneLocation type="plasmid" evidence="9 10">
    <name>unnamed2</name>
</geneLocation>
<keyword evidence="4" id="KW-1003">Cell membrane</keyword>
<dbReference type="Pfam" id="PF01544">
    <property type="entry name" value="CorA"/>
    <property type="match status" value="1"/>
</dbReference>
<keyword evidence="10" id="KW-1185">Reference proteome</keyword>
<comment type="subcellular location">
    <subcellularLocation>
        <location evidence="1">Cell membrane</location>
        <topology evidence="1">Multi-pass membrane protein</topology>
    </subcellularLocation>
</comment>
<evidence type="ECO:0000256" key="3">
    <source>
        <dbReference type="ARBA" id="ARBA00022448"/>
    </source>
</evidence>
<sequence length="363" mass="40710">MADPTTQPLTQPPISAAVHTYILGSAGAAAILWQAALISPPPEHGFLWFDVTDPAPQDLERLQHQYHLHPLAIEDALHAHQRAKVESYQGFEFVVAHGVFRSPNGTLKTHELNLFIGERFLISVRHGSGLPLQDILNRWERVPEAWRPDSSSLLYVLLDALVDEYAPFAEELEAELSRIRQRLIDPTHSNEQELKKIFEISELVHTAHAVIFPLKDVLGTLLRIGPPVVSPKEVPYFRDIRDHAQHTVERLELAGNMADRAFDIYHALENRRQGASSRQLTMVATIFLPLTLVTGFFGQNFGFLVNHVIASTPAFWILCVGFETLVAAVTIVFVQRIGSDSKAANVNRRLSKRASIESHRSED</sequence>
<dbReference type="KEGG" id="dph:EHF33_18720"/>
<organism evidence="9 10">
    <name type="scientific">Deinococcus psychrotolerans</name>
    <dbReference type="NCBI Taxonomy" id="2489213"/>
    <lineage>
        <taxon>Bacteria</taxon>
        <taxon>Thermotogati</taxon>
        <taxon>Deinococcota</taxon>
        <taxon>Deinococci</taxon>
        <taxon>Deinococcales</taxon>
        <taxon>Deinococcaceae</taxon>
        <taxon>Deinococcus</taxon>
    </lineage>
</organism>
<evidence type="ECO:0000256" key="6">
    <source>
        <dbReference type="ARBA" id="ARBA00022989"/>
    </source>
</evidence>
<keyword evidence="5 8" id="KW-0812">Transmembrane</keyword>
<name>A0A3G8YJM0_9DEIO</name>
<evidence type="ECO:0000256" key="1">
    <source>
        <dbReference type="ARBA" id="ARBA00004651"/>
    </source>
</evidence>
<comment type="similarity">
    <text evidence="2">Belongs to the CorA metal ion transporter (MIT) (TC 1.A.35) family.</text>
</comment>
<keyword evidence="9" id="KW-0614">Plasmid</keyword>
<dbReference type="PANTHER" id="PTHR46494">
    <property type="entry name" value="CORA FAMILY METAL ION TRANSPORTER (EUROFUNG)"/>
    <property type="match status" value="1"/>
</dbReference>
<keyword evidence="3" id="KW-0813">Transport</keyword>
<dbReference type="Gene3D" id="1.20.58.340">
    <property type="entry name" value="Magnesium transport protein CorA, transmembrane region"/>
    <property type="match status" value="2"/>
</dbReference>
<dbReference type="RefSeq" id="WP_124875062.1">
    <property type="nucleotide sequence ID" value="NZ_CP034186.1"/>
</dbReference>
<evidence type="ECO:0000256" key="7">
    <source>
        <dbReference type="ARBA" id="ARBA00023136"/>
    </source>
</evidence>
<dbReference type="GO" id="GO:0015087">
    <property type="term" value="F:cobalt ion transmembrane transporter activity"/>
    <property type="evidence" value="ECO:0007669"/>
    <property type="project" value="TreeGrafter"/>
</dbReference>
<dbReference type="EMBL" id="CP034186">
    <property type="protein sequence ID" value="AZI44940.1"/>
    <property type="molecule type" value="Genomic_DNA"/>
</dbReference>
<dbReference type="InterPro" id="IPR002523">
    <property type="entry name" value="MgTranspt_CorA/ZnTranspt_ZntB"/>
</dbReference>
<evidence type="ECO:0000256" key="5">
    <source>
        <dbReference type="ARBA" id="ARBA00022692"/>
    </source>
</evidence>
<dbReference type="InterPro" id="IPR045861">
    <property type="entry name" value="CorA_cytoplasmic_dom"/>
</dbReference>
<dbReference type="GO" id="GO:0000287">
    <property type="term" value="F:magnesium ion binding"/>
    <property type="evidence" value="ECO:0007669"/>
    <property type="project" value="TreeGrafter"/>
</dbReference>
<feature type="transmembrane region" description="Helical" evidence="8">
    <location>
        <begin position="314"/>
        <end position="334"/>
    </location>
</feature>
<dbReference type="CDD" id="cd12822">
    <property type="entry name" value="TmCorA-like"/>
    <property type="match status" value="1"/>
</dbReference>
<dbReference type="SUPFAM" id="SSF144083">
    <property type="entry name" value="Magnesium transport protein CorA, transmembrane region"/>
    <property type="match status" value="1"/>
</dbReference>
<dbReference type="Proteomes" id="UP000276417">
    <property type="component" value="Plasmid unnamed2"/>
</dbReference>
<dbReference type="AlphaFoldDB" id="A0A3G8YJM0"/>
<dbReference type="Gene3D" id="3.30.460.20">
    <property type="entry name" value="CorA soluble domain-like"/>
    <property type="match status" value="1"/>
</dbReference>
<reference evidence="9 10" key="1">
    <citation type="submission" date="2018-11" db="EMBL/GenBank/DDBJ databases">
        <title>Deinococcus shelandsis sp. nov., isolated from South Shetland Islands soil of Antarctica.</title>
        <authorList>
            <person name="Tian J."/>
        </authorList>
    </citation>
    <scope>NUCLEOTIDE SEQUENCE [LARGE SCALE GENOMIC DNA]</scope>
    <source>
        <strain evidence="9 10">S14-83T</strain>
        <plasmid evidence="9 10">unnamed2</plasmid>
    </source>
</reference>
<accession>A0A3G8YJM0</accession>
<dbReference type="GO" id="GO:0015095">
    <property type="term" value="F:magnesium ion transmembrane transporter activity"/>
    <property type="evidence" value="ECO:0007669"/>
    <property type="project" value="TreeGrafter"/>
</dbReference>
<gene>
    <name evidence="9" type="ORF">EHF33_18720</name>
</gene>
<evidence type="ECO:0000256" key="8">
    <source>
        <dbReference type="SAM" id="Phobius"/>
    </source>
</evidence>
<dbReference type="SUPFAM" id="SSF143865">
    <property type="entry name" value="CorA soluble domain-like"/>
    <property type="match status" value="1"/>
</dbReference>
<evidence type="ECO:0000313" key="10">
    <source>
        <dbReference type="Proteomes" id="UP000276417"/>
    </source>
</evidence>
<dbReference type="InterPro" id="IPR045863">
    <property type="entry name" value="CorA_TM1_TM2"/>
</dbReference>
<feature type="transmembrane region" description="Helical" evidence="8">
    <location>
        <begin position="280"/>
        <end position="302"/>
    </location>
</feature>
<evidence type="ECO:0000313" key="9">
    <source>
        <dbReference type="EMBL" id="AZI44940.1"/>
    </source>
</evidence>
<keyword evidence="7 8" id="KW-0472">Membrane</keyword>
<proteinExistence type="inferred from homology"/>
<evidence type="ECO:0000256" key="2">
    <source>
        <dbReference type="ARBA" id="ARBA00009765"/>
    </source>
</evidence>